<dbReference type="Pfam" id="PF01928">
    <property type="entry name" value="CYTH"/>
    <property type="match status" value="1"/>
</dbReference>
<dbReference type="InterPro" id="IPR033469">
    <property type="entry name" value="CYTH-like_dom_sf"/>
</dbReference>
<dbReference type="InterPro" id="IPR023577">
    <property type="entry name" value="CYTH_domain"/>
</dbReference>
<evidence type="ECO:0000259" key="2">
    <source>
        <dbReference type="PROSITE" id="PS51708"/>
    </source>
</evidence>
<reference evidence="4" key="1">
    <citation type="submission" date="2017-01" db="EMBL/GenBank/DDBJ databases">
        <title>Genome Analysis of Deinococcus marmoris KOPRI26562.</title>
        <authorList>
            <person name="Kim J.H."/>
            <person name="Oh H.-M."/>
        </authorList>
    </citation>
    <scope>NUCLEOTIDE SEQUENCE [LARGE SCALE GENOMIC DNA]</scope>
    <source>
        <strain evidence="4">PAMC 26633</strain>
    </source>
</reference>
<protein>
    <submittedName>
        <fullName evidence="3">Adenylate cyclase</fullName>
    </submittedName>
</protein>
<feature type="domain" description="CYTH" evidence="1">
    <location>
        <begin position="1"/>
        <end position="208"/>
    </location>
</feature>
<accession>A0A226X145</accession>
<dbReference type="EMBL" id="MTHB01000123">
    <property type="protein sequence ID" value="OXC76608.1"/>
    <property type="molecule type" value="Genomic_DNA"/>
</dbReference>
<dbReference type="InterPro" id="IPR039013">
    <property type="entry name" value="YgiF"/>
</dbReference>
<evidence type="ECO:0000313" key="3">
    <source>
        <dbReference type="EMBL" id="OXC76608.1"/>
    </source>
</evidence>
<dbReference type="Proteomes" id="UP000214720">
    <property type="component" value="Unassembled WGS sequence"/>
</dbReference>
<dbReference type="PROSITE" id="PS51708">
    <property type="entry name" value="CHAD"/>
    <property type="match status" value="1"/>
</dbReference>
<dbReference type="RefSeq" id="WP_089162325.1">
    <property type="nucleotide sequence ID" value="NZ_MTHB01000123.1"/>
</dbReference>
<dbReference type="InterPro" id="IPR007899">
    <property type="entry name" value="CHAD_dom"/>
</dbReference>
<proteinExistence type="predicted"/>
<dbReference type="GO" id="GO:0050355">
    <property type="term" value="F:inorganic triphosphate phosphatase activity"/>
    <property type="evidence" value="ECO:0007669"/>
    <property type="project" value="InterPro"/>
</dbReference>
<evidence type="ECO:0000313" key="4">
    <source>
        <dbReference type="Proteomes" id="UP000214720"/>
    </source>
</evidence>
<dbReference type="PANTHER" id="PTHR39569:SF1">
    <property type="entry name" value="INORGANIC TRIPHOSPHATASE"/>
    <property type="match status" value="1"/>
</dbReference>
<dbReference type="PROSITE" id="PS51707">
    <property type="entry name" value="CYTH"/>
    <property type="match status" value="1"/>
</dbReference>
<name>A0A226X145_CABSO</name>
<dbReference type="SMART" id="SM01118">
    <property type="entry name" value="CYTH"/>
    <property type="match status" value="1"/>
</dbReference>
<dbReference type="SMART" id="SM00880">
    <property type="entry name" value="CHAD"/>
    <property type="match status" value="1"/>
</dbReference>
<dbReference type="AlphaFoldDB" id="A0A226X145"/>
<dbReference type="SUPFAM" id="SSF55154">
    <property type="entry name" value="CYTH-like phosphatases"/>
    <property type="match status" value="1"/>
</dbReference>
<dbReference type="PANTHER" id="PTHR39569">
    <property type="entry name" value="INORGANIC TRIPHOSPHATASE"/>
    <property type="match status" value="1"/>
</dbReference>
<dbReference type="CDD" id="cd07756">
    <property type="entry name" value="CYTH-like_Pase_CHAD"/>
    <property type="match status" value="1"/>
</dbReference>
<gene>
    <name evidence="3" type="ORF">BSU04_21565</name>
</gene>
<evidence type="ECO:0000259" key="1">
    <source>
        <dbReference type="PROSITE" id="PS51707"/>
    </source>
</evidence>
<dbReference type="Gene3D" id="2.40.320.10">
    <property type="entry name" value="Hypothetical Protein Pfu-838710-001"/>
    <property type="match status" value="1"/>
</dbReference>
<dbReference type="InterPro" id="IPR038186">
    <property type="entry name" value="CHAD_dom_sf"/>
</dbReference>
<dbReference type="Pfam" id="PF05235">
    <property type="entry name" value="CHAD"/>
    <property type="match status" value="1"/>
</dbReference>
<dbReference type="GO" id="GO:0046872">
    <property type="term" value="F:metal ion binding"/>
    <property type="evidence" value="ECO:0007669"/>
    <property type="project" value="TreeGrafter"/>
</dbReference>
<organism evidence="3 4">
    <name type="scientific">Caballeronia sordidicola</name>
    <name type="common">Burkholderia sordidicola</name>
    <dbReference type="NCBI Taxonomy" id="196367"/>
    <lineage>
        <taxon>Bacteria</taxon>
        <taxon>Pseudomonadati</taxon>
        <taxon>Pseudomonadota</taxon>
        <taxon>Betaproteobacteria</taxon>
        <taxon>Burkholderiales</taxon>
        <taxon>Burkholderiaceae</taxon>
        <taxon>Caballeronia</taxon>
    </lineage>
</organism>
<feature type="domain" description="CHAD" evidence="2">
    <location>
        <begin position="223"/>
        <end position="505"/>
    </location>
</feature>
<comment type="caution">
    <text evidence="3">The sequence shown here is derived from an EMBL/GenBank/DDBJ whole genome shotgun (WGS) entry which is preliminary data.</text>
</comment>
<dbReference type="Gene3D" id="1.40.20.10">
    <property type="entry name" value="CHAD domain"/>
    <property type="match status" value="1"/>
</dbReference>
<sequence>MEREIKLQASKDQLKQIRLLPVLVPLLERPPRTEHLVSTYFDTQDLIFHEQGLALRVRAISDAFVQTLKTEGSTKAGMYVREEYETPVDANAPDINVLRNCIPKKSLVARLLAMTDVGTALVPQFTTTVKRTVLSLRFPDGDEVELALDDGVIESGSSSEVLQEIELELKNGKPDRLYHLALDLLRAVPMRIATLSKGERGYNLIRPMSHAATGAQPVELRKKDTVEAAFECIVQNCLAQIQGNELGVIKSADAEPVHQMRVGIRRLRSALDLVEPLIVFPVSLEVELKWIAGKLGAARDWEVLVTSSLSGTFGDAHSDFDAQAMIGIARETARQHRTEAAAAVDCTRYACLIIEVTRWFEQSQWREGLDEERRDALSRPVSEFAAEALHERHRKLMKRGRHLPDLDPNTRHRARIAAKKLRYAMEFFATLYEKKTLRNYAATLTQLQDDLGWRNDLAVADRLLRDLAATAPDAVVSAAYARGFLASRMAEDYGKLKMLWSEFKRLSAPK</sequence>
<dbReference type="OrthoDB" id="3034217at2"/>